<dbReference type="InterPro" id="IPR016461">
    <property type="entry name" value="COMT-like"/>
</dbReference>
<dbReference type="Gene3D" id="3.40.50.150">
    <property type="entry name" value="Vaccinia Virus protein VP39"/>
    <property type="match status" value="1"/>
</dbReference>
<evidence type="ECO:0000259" key="5">
    <source>
        <dbReference type="Pfam" id="PF00891"/>
    </source>
</evidence>
<keyword evidence="3" id="KW-0949">S-adenosyl-L-methionine</keyword>
<evidence type="ECO:0000256" key="4">
    <source>
        <dbReference type="PIRSR" id="PIRSR005739-1"/>
    </source>
</evidence>
<evidence type="ECO:0000259" key="6">
    <source>
        <dbReference type="Pfam" id="PF08100"/>
    </source>
</evidence>
<evidence type="ECO:0000256" key="1">
    <source>
        <dbReference type="ARBA" id="ARBA00022603"/>
    </source>
</evidence>
<evidence type="ECO:0000256" key="3">
    <source>
        <dbReference type="ARBA" id="ARBA00022691"/>
    </source>
</evidence>
<dbReference type="PIRSF" id="PIRSF005739">
    <property type="entry name" value="O-mtase"/>
    <property type="match status" value="1"/>
</dbReference>
<protein>
    <submittedName>
        <fullName evidence="7">Caffeyl alcohol/5-hydroxyconiferyl alcohol 3/5-O-methyltransferase-like 2</fullName>
    </submittedName>
</protein>
<dbReference type="GO" id="GO:0008171">
    <property type="term" value="F:O-methyltransferase activity"/>
    <property type="evidence" value="ECO:0007669"/>
    <property type="project" value="InterPro"/>
</dbReference>
<accession>F6J0G8</accession>
<dbReference type="SUPFAM" id="SSF46785">
    <property type="entry name" value="Winged helix' DNA-binding domain"/>
    <property type="match status" value="1"/>
</dbReference>
<dbReference type="InterPro" id="IPR036388">
    <property type="entry name" value="WH-like_DNA-bd_sf"/>
</dbReference>
<dbReference type="Pfam" id="PF00891">
    <property type="entry name" value="Methyltransf_2"/>
    <property type="match status" value="1"/>
</dbReference>
<evidence type="ECO:0000256" key="2">
    <source>
        <dbReference type="ARBA" id="ARBA00022679"/>
    </source>
</evidence>
<dbReference type="AlphaFoldDB" id="F6J0G8"/>
<dbReference type="Gene3D" id="1.10.10.10">
    <property type="entry name" value="Winged helix-like DNA-binding domain superfamily/Winged helix DNA-binding domain"/>
    <property type="match status" value="1"/>
</dbReference>
<evidence type="ECO:0000313" key="7">
    <source>
        <dbReference type="EMBL" id="ADE88153.1"/>
    </source>
</evidence>
<feature type="active site" description="Proton acceptor" evidence="4">
    <location>
        <position position="258"/>
    </location>
</feature>
<dbReference type="InterPro" id="IPR036390">
    <property type="entry name" value="WH_DNA-bd_sf"/>
</dbReference>
<sequence length="357" mass="38702">MGSLVLQDDDRLRIMEFGTMCGIPSALNAVIKLGIPDILSSSQDAPLSSAEIIAQIPACGSSGSGANLDRILRVLSSIGVFQESLHDGGIRKYGVTPLCRYLVTNPSNGGLPLSSWVIVNQDVVFMKTWEFLYQSVTTGADPFTAAHGKPLFDLTADNPRFRGIFDSAMSDNSNAYMRLIVEAYDGFQGVRTLVDVGGGIGNSLRVILGRHKGIKGINFDLPHVISKAPAFPGVEHVSGDMFDKVPQGDVIFMKWILHDWKDEACITLLKNCYESLPSRGKVVVVDSILPSGTNHSFGSRFALNMDLLMLAYTGGKERTLEEFESLANAAGFAEVKVVITLDFLSVLEMHRSSGQLI</sequence>
<dbReference type="InterPro" id="IPR012967">
    <property type="entry name" value="COMT_dimerisation"/>
</dbReference>
<feature type="domain" description="O-methyltransferase dimerisation" evidence="6">
    <location>
        <begin position="23"/>
        <end position="104"/>
    </location>
</feature>
<organism evidence="7">
    <name type="scientific">Selaginella moellendorffii</name>
    <name type="common">Spikemoss</name>
    <dbReference type="NCBI Taxonomy" id="88036"/>
    <lineage>
        <taxon>Eukaryota</taxon>
        <taxon>Viridiplantae</taxon>
        <taxon>Streptophyta</taxon>
        <taxon>Embryophyta</taxon>
        <taxon>Tracheophyta</taxon>
        <taxon>Lycopodiopsida</taxon>
        <taxon>Selaginellales</taxon>
        <taxon>Selaginellaceae</taxon>
        <taxon>Selaginella</taxon>
    </lineage>
</organism>
<feature type="domain" description="O-methyltransferase C-terminal" evidence="5">
    <location>
        <begin position="129"/>
        <end position="333"/>
    </location>
</feature>
<reference evidence="7" key="1">
    <citation type="submission" date="2009-05" db="EMBL/GenBank/DDBJ databases">
        <authorList>
            <person name="Weng J.-K."/>
            <person name="Chapple C."/>
        </authorList>
    </citation>
    <scope>NUCLEOTIDE SEQUENCE</scope>
</reference>
<proteinExistence type="evidence at transcript level"/>
<dbReference type="InterPro" id="IPR001077">
    <property type="entry name" value="COMT_C"/>
</dbReference>
<dbReference type="GO" id="GO:0032259">
    <property type="term" value="P:methylation"/>
    <property type="evidence" value="ECO:0007669"/>
    <property type="project" value="UniProtKB-KW"/>
</dbReference>
<keyword evidence="1 7" id="KW-0489">Methyltransferase</keyword>
<dbReference type="PANTHER" id="PTHR11746">
    <property type="entry name" value="O-METHYLTRANSFERASE"/>
    <property type="match status" value="1"/>
</dbReference>
<dbReference type="Pfam" id="PF08100">
    <property type="entry name" value="Dimerisation"/>
    <property type="match status" value="1"/>
</dbReference>
<name>F6J0G8_SELML</name>
<dbReference type="PROSITE" id="PS51683">
    <property type="entry name" value="SAM_OMT_II"/>
    <property type="match status" value="1"/>
</dbReference>
<reference evidence="7" key="2">
    <citation type="journal article" date="2011" name="Plant Cell">
        <title>Independent Recruitment of an O-Methyltransferase for Syringyl Lignin Biosynthesis in Selaginella moellendorffii.</title>
        <authorList>
            <person name="Weng J.K."/>
            <person name="Akiyama T."/>
            <person name="Ralph J."/>
            <person name="Chapple C."/>
        </authorList>
    </citation>
    <scope>NUCLEOTIDE SEQUENCE</scope>
</reference>
<dbReference type="InterPro" id="IPR029063">
    <property type="entry name" value="SAM-dependent_MTases_sf"/>
</dbReference>
<dbReference type="SUPFAM" id="SSF53335">
    <property type="entry name" value="S-adenosyl-L-methionine-dependent methyltransferases"/>
    <property type="match status" value="1"/>
</dbReference>
<keyword evidence="2 7" id="KW-0808">Transferase</keyword>
<dbReference type="GO" id="GO:0046983">
    <property type="term" value="F:protein dimerization activity"/>
    <property type="evidence" value="ECO:0007669"/>
    <property type="project" value="InterPro"/>
</dbReference>
<dbReference type="EMBL" id="GQ166951">
    <property type="protein sequence ID" value="ADE88153.1"/>
    <property type="molecule type" value="mRNA"/>
</dbReference>